<dbReference type="AlphaFoldDB" id="A0A3S8Z698"/>
<dbReference type="InterPro" id="IPR015421">
    <property type="entry name" value="PyrdxlP-dep_Trfase_major"/>
</dbReference>
<evidence type="ECO:0000313" key="8">
    <source>
        <dbReference type="Proteomes" id="UP000270021"/>
    </source>
</evidence>
<dbReference type="PANTHER" id="PTHR46577:SF1">
    <property type="entry name" value="HTH-TYPE TRANSCRIPTIONAL REGULATORY PROTEIN GABR"/>
    <property type="match status" value="1"/>
</dbReference>
<dbReference type="GO" id="GO:0003700">
    <property type="term" value="F:DNA-binding transcription factor activity"/>
    <property type="evidence" value="ECO:0007669"/>
    <property type="project" value="InterPro"/>
</dbReference>
<dbReference type="CDD" id="cd07377">
    <property type="entry name" value="WHTH_GntR"/>
    <property type="match status" value="1"/>
</dbReference>
<keyword evidence="2" id="KW-0663">Pyridoxal phosphate</keyword>
<proteinExistence type="inferred from homology"/>
<comment type="similarity">
    <text evidence="1">In the C-terminal section; belongs to the class-I pyridoxal-phosphate-dependent aminotransferase family.</text>
</comment>
<dbReference type="InterPro" id="IPR000524">
    <property type="entry name" value="Tscrpt_reg_HTH_GntR"/>
</dbReference>
<dbReference type="GO" id="GO:0003677">
    <property type="term" value="F:DNA binding"/>
    <property type="evidence" value="ECO:0007669"/>
    <property type="project" value="UniProtKB-KW"/>
</dbReference>
<dbReference type="SUPFAM" id="SSF53383">
    <property type="entry name" value="PLP-dependent transferases"/>
    <property type="match status" value="1"/>
</dbReference>
<keyword evidence="8" id="KW-1185">Reference proteome</keyword>
<accession>A0A3S8Z698</accession>
<dbReference type="Gene3D" id="3.40.640.10">
    <property type="entry name" value="Type I PLP-dependent aspartate aminotransferase-like (Major domain)"/>
    <property type="match status" value="1"/>
</dbReference>
<dbReference type="RefSeq" id="WP_126037937.1">
    <property type="nucleotide sequence ID" value="NZ_CP034438.1"/>
</dbReference>
<keyword evidence="7" id="KW-0808">Transferase</keyword>
<dbReference type="InterPro" id="IPR004839">
    <property type="entry name" value="Aminotransferase_I/II_large"/>
</dbReference>
<dbReference type="SMART" id="SM00345">
    <property type="entry name" value="HTH_GNTR"/>
    <property type="match status" value="1"/>
</dbReference>
<keyword evidence="5" id="KW-0804">Transcription</keyword>
<dbReference type="CDD" id="cd00609">
    <property type="entry name" value="AAT_like"/>
    <property type="match status" value="1"/>
</dbReference>
<dbReference type="GO" id="GO:0008483">
    <property type="term" value="F:transaminase activity"/>
    <property type="evidence" value="ECO:0007669"/>
    <property type="project" value="UniProtKB-KW"/>
</dbReference>
<name>A0A3S8Z698_9ACTO</name>
<dbReference type="InterPro" id="IPR015424">
    <property type="entry name" value="PyrdxlP-dep_Trfase"/>
</dbReference>
<organism evidence="7 8">
    <name type="scientific">Flaviflexus salsibiostraticola</name>
    <dbReference type="NCBI Taxonomy" id="1282737"/>
    <lineage>
        <taxon>Bacteria</taxon>
        <taxon>Bacillati</taxon>
        <taxon>Actinomycetota</taxon>
        <taxon>Actinomycetes</taxon>
        <taxon>Actinomycetales</taxon>
        <taxon>Actinomycetaceae</taxon>
        <taxon>Flaviflexus</taxon>
    </lineage>
</organism>
<dbReference type="Pfam" id="PF00155">
    <property type="entry name" value="Aminotran_1_2"/>
    <property type="match status" value="1"/>
</dbReference>
<feature type="domain" description="HTH gntR-type" evidence="6">
    <location>
        <begin position="20"/>
        <end position="88"/>
    </location>
</feature>
<dbReference type="InterPro" id="IPR036390">
    <property type="entry name" value="WH_DNA-bd_sf"/>
</dbReference>
<dbReference type="Proteomes" id="UP000270021">
    <property type="component" value="Chromosome"/>
</dbReference>
<keyword evidence="4" id="KW-0238">DNA-binding</keyword>
<evidence type="ECO:0000256" key="1">
    <source>
        <dbReference type="ARBA" id="ARBA00005384"/>
    </source>
</evidence>
<dbReference type="OrthoDB" id="594134at2"/>
<evidence type="ECO:0000256" key="4">
    <source>
        <dbReference type="ARBA" id="ARBA00023125"/>
    </source>
</evidence>
<reference evidence="7 8" key="1">
    <citation type="submission" date="2018-12" db="EMBL/GenBank/DDBJ databases">
        <title>Complete genome sequence of Flaviflexus salsibiostraticola KCTC 33148.</title>
        <authorList>
            <person name="Bae J.-W."/>
        </authorList>
    </citation>
    <scope>NUCLEOTIDE SEQUENCE [LARGE SCALE GENOMIC DNA]</scope>
    <source>
        <strain evidence="7 8">KCTC 33148</strain>
    </source>
</reference>
<evidence type="ECO:0000256" key="3">
    <source>
        <dbReference type="ARBA" id="ARBA00023015"/>
    </source>
</evidence>
<keyword evidence="3" id="KW-0805">Transcription regulation</keyword>
<protein>
    <submittedName>
        <fullName evidence="7">PLP-dependent aminotransferase family protein</fullName>
    </submittedName>
</protein>
<dbReference type="PROSITE" id="PS50949">
    <property type="entry name" value="HTH_GNTR"/>
    <property type="match status" value="1"/>
</dbReference>
<dbReference type="InterPro" id="IPR036388">
    <property type="entry name" value="WH-like_DNA-bd_sf"/>
</dbReference>
<evidence type="ECO:0000313" key="7">
    <source>
        <dbReference type="EMBL" id="AZN29005.1"/>
    </source>
</evidence>
<keyword evidence="7" id="KW-0032">Aminotransferase</keyword>
<dbReference type="GO" id="GO:0030170">
    <property type="term" value="F:pyridoxal phosphate binding"/>
    <property type="evidence" value="ECO:0007669"/>
    <property type="project" value="InterPro"/>
</dbReference>
<dbReference type="KEGG" id="fsl:EJO69_00860"/>
<dbReference type="Gene3D" id="1.10.10.10">
    <property type="entry name" value="Winged helix-like DNA-binding domain superfamily/Winged helix DNA-binding domain"/>
    <property type="match status" value="1"/>
</dbReference>
<dbReference type="InterPro" id="IPR051446">
    <property type="entry name" value="HTH_trans_reg/aminotransferase"/>
</dbReference>
<dbReference type="Pfam" id="PF00392">
    <property type="entry name" value="GntR"/>
    <property type="match status" value="1"/>
</dbReference>
<gene>
    <name evidence="7" type="ORF">EJO69_00860</name>
</gene>
<dbReference type="PANTHER" id="PTHR46577">
    <property type="entry name" value="HTH-TYPE TRANSCRIPTIONAL REGULATORY PROTEIN GABR"/>
    <property type="match status" value="1"/>
</dbReference>
<sequence>MRDPSGAAELPLSLDRGAEASLPTQLATALRGAIDAGVLRPGELVQATRQLALRLGVARGVVVAAYEQLIAEGYLEAGHGRGTFVRPELPALRSAVSSEAVERRELRGAGEAASRELDHFGLSHSAPSPLPLTPGVPDTGAVDRPAWRSAWRHALIRAHVEAPDLGDPRLRVEIAEHLRRMRGTNRLPEDVIVTAGAREGLGLLLTALGASSNRRLVVGVEDPGYPSLRRVAIRHGAQILALPVDAEGLDPHALPTGALDVIIVTPSHQYPLGGSLPLARRRELLTWAARAGVVIVEDDYDSELRHTGSPLPALAALDDPAEGSVVLLGTFSTTISHALSAGYLLAPARLRKVIEPVRHDLGGAASAVVQAALAEYLAGGELRRHTARMRRRYATRRDLVVSKLDGIDGVRVRPMSGGLHAVLEFDHAQEDADAEERILKRTAEAGLGAVALSRYWQRDSKQQGHFGLVIGTGGTNSSTMTDHSTFEDALTRCSSSGGCERSS</sequence>
<evidence type="ECO:0000256" key="5">
    <source>
        <dbReference type="ARBA" id="ARBA00023163"/>
    </source>
</evidence>
<dbReference type="SUPFAM" id="SSF46785">
    <property type="entry name" value="Winged helix' DNA-binding domain"/>
    <property type="match status" value="1"/>
</dbReference>
<evidence type="ECO:0000256" key="2">
    <source>
        <dbReference type="ARBA" id="ARBA00022898"/>
    </source>
</evidence>
<evidence type="ECO:0000259" key="6">
    <source>
        <dbReference type="PROSITE" id="PS50949"/>
    </source>
</evidence>
<dbReference type="EMBL" id="CP034438">
    <property type="protein sequence ID" value="AZN29005.1"/>
    <property type="molecule type" value="Genomic_DNA"/>
</dbReference>